<feature type="domain" description="Terminase large subunit-like ATPase" evidence="1">
    <location>
        <begin position="46"/>
        <end position="225"/>
    </location>
</feature>
<dbReference type="InterPro" id="IPR027417">
    <property type="entry name" value="P-loop_NTPase"/>
</dbReference>
<dbReference type="Gene3D" id="3.40.50.300">
    <property type="entry name" value="P-loop containing nucleotide triphosphate hydrolases"/>
    <property type="match status" value="1"/>
</dbReference>
<organism evidence="3">
    <name type="scientific">marine sediment metagenome</name>
    <dbReference type="NCBI Taxonomy" id="412755"/>
    <lineage>
        <taxon>unclassified sequences</taxon>
        <taxon>metagenomes</taxon>
        <taxon>ecological metagenomes</taxon>
    </lineage>
</organism>
<dbReference type="InterPro" id="IPR046462">
    <property type="entry name" value="TerL_nuclease"/>
</dbReference>
<dbReference type="EMBL" id="LAZR01010113">
    <property type="protein sequence ID" value="KKM68756.1"/>
    <property type="molecule type" value="Genomic_DNA"/>
</dbReference>
<dbReference type="PANTHER" id="PTHR41287:SF1">
    <property type="entry name" value="PROTEIN YMFN"/>
    <property type="match status" value="1"/>
</dbReference>
<feature type="domain" description="Terminase large subunit-like endonuclease" evidence="2">
    <location>
        <begin position="233"/>
        <end position="521"/>
    </location>
</feature>
<dbReference type="Pfam" id="PF03354">
    <property type="entry name" value="TerL_ATPase"/>
    <property type="match status" value="1"/>
</dbReference>
<evidence type="ECO:0000259" key="1">
    <source>
        <dbReference type="Pfam" id="PF03354"/>
    </source>
</evidence>
<dbReference type="PANTHER" id="PTHR41287">
    <property type="match status" value="1"/>
</dbReference>
<reference evidence="3" key="1">
    <citation type="journal article" date="2015" name="Nature">
        <title>Complex archaea that bridge the gap between prokaryotes and eukaryotes.</title>
        <authorList>
            <person name="Spang A."/>
            <person name="Saw J.H."/>
            <person name="Jorgensen S.L."/>
            <person name="Zaremba-Niedzwiedzka K."/>
            <person name="Martijn J."/>
            <person name="Lind A.E."/>
            <person name="van Eijk R."/>
            <person name="Schleper C."/>
            <person name="Guy L."/>
            <person name="Ettema T.J."/>
        </authorList>
    </citation>
    <scope>NUCLEOTIDE SEQUENCE</scope>
</reference>
<dbReference type="AlphaFoldDB" id="A0A0F9K245"/>
<evidence type="ECO:0008006" key="4">
    <source>
        <dbReference type="Google" id="ProtNLM"/>
    </source>
</evidence>
<gene>
    <name evidence="3" type="ORF">LCGC14_1457720</name>
</gene>
<dbReference type="Pfam" id="PF20441">
    <property type="entry name" value="TerL_nuclease"/>
    <property type="match status" value="1"/>
</dbReference>
<dbReference type="InterPro" id="IPR046461">
    <property type="entry name" value="TerL_ATPase"/>
</dbReference>
<evidence type="ECO:0000259" key="2">
    <source>
        <dbReference type="Pfam" id="PF20441"/>
    </source>
</evidence>
<accession>A0A0F9K245</accession>
<comment type="caution">
    <text evidence="3">The sequence shown here is derived from an EMBL/GenBank/DDBJ whole genome shotgun (WGS) entry which is preliminary data.</text>
</comment>
<proteinExistence type="predicted"/>
<dbReference type="InterPro" id="IPR005021">
    <property type="entry name" value="Terminase_largesu-like"/>
</dbReference>
<dbReference type="GO" id="GO:0004519">
    <property type="term" value="F:endonuclease activity"/>
    <property type="evidence" value="ECO:0007669"/>
    <property type="project" value="InterPro"/>
</dbReference>
<protein>
    <recommendedName>
        <fullName evidence="4">Terminase large subunit</fullName>
    </recommendedName>
</protein>
<name>A0A0F9K245_9ZZZZ</name>
<feature type="non-terminal residue" evidence="3">
    <location>
        <position position="1"/>
    </location>
</feature>
<evidence type="ECO:0000313" key="3">
    <source>
        <dbReference type="EMBL" id="KKM68756.1"/>
    </source>
</evidence>
<sequence length="540" mass="61979">PGYDPFVSAEGCWFEEDRAEHYIGFIEECCSHIEGALAGKPFLLEDWQKAIVGNLFGWMKEDAYGRKVRRYREGFIYVARKNGKTPFGAALMNTCFFLDDEKGQQNFCAASETEQAGLCFRHIAGMIKHEPLMRNKVREYTGRRRIVREEDGSYIRVLSAEADNKHGGNPHFVIVDELHVQKNRDLIDVFQTAMASLNRIQPITLYLTTADYKRESICNEKYEYACKVRDGVIDDPAFLPVIYEASPEDDWKAEETWLKANPNLGVSVSIDFLRRECKRAQETPAYENIFKRLHLNIRTEQDIRAIPLEVWDACDGPVIESELIGKRCFVGFDLSTTQDIAGYMLLFPPDDENELYRLLPRFYSPRDHAEKRQVRDRVPYLTWHRQGFMKLTPGNVIDYSVIKADFERDVEQFNVEQSAFDRWQFEALRQQFLAEGIDPEMFVSFGQGYASMSAPTKELEKLLLAKKIAHGGHPVLRWMTSNLAYEMDPAGNLKPSKSKSIEKIDGIVMTVMALGIAMVKEKKQVSIYETQGLTTLGDDD</sequence>